<dbReference type="EMBL" id="VUMT01000020">
    <property type="protein sequence ID" value="MSS64483.1"/>
    <property type="molecule type" value="Genomic_DNA"/>
</dbReference>
<evidence type="ECO:0000313" key="2">
    <source>
        <dbReference type="Proteomes" id="UP000482209"/>
    </source>
</evidence>
<reference evidence="1 2" key="1">
    <citation type="submission" date="2019-08" db="EMBL/GenBank/DDBJ databases">
        <title>In-depth cultivation of the pig gut microbiome towards novel bacterial diversity and tailored functional studies.</title>
        <authorList>
            <person name="Wylensek D."/>
            <person name="Hitch T.C.A."/>
            <person name="Clavel T."/>
        </authorList>
    </citation>
    <scope>NUCLEOTIDE SEQUENCE [LARGE SCALE GENOMIC DNA]</scope>
    <source>
        <strain evidence="1 2">WCA-693-APC-MOT-I</strain>
    </source>
</reference>
<proteinExistence type="predicted"/>
<accession>A0A6L5Y2Y3</accession>
<organism evidence="1 2">
    <name type="scientific">Velocimicrobium porci</name>
    <dbReference type="NCBI Taxonomy" id="2606634"/>
    <lineage>
        <taxon>Bacteria</taxon>
        <taxon>Bacillati</taxon>
        <taxon>Bacillota</taxon>
        <taxon>Clostridia</taxon>
        <taxon>Lachnospirales</taxon>
        <taxon>Lachnospiraceae</taxon>
        <taxon>Velocimicrobium</taxon>
    </lineage>
</organism>
<name>A0A6L5Y2Y3_9FIRM</name>
<keyword evidence="2" id="KW-1185">Reference proteome</keyword>
<dbReference type="RefSeq" id="WP_154519910.1">
    <property type="nucleotide sequence ID" value="NZ_VUMT01000020.1"/>
</dbReference>
<dbReference type="Proteomes" id="UP000482209">
    <property type="component" value="Unassembled WGS sequence"/>
</dbReference>
<evidence type="ECO:0000313" key="1">
    <source>
        <dbReference type="EMBL" id="MSS64483.1"/>
    </source>
</evidence>
<comment type="caution">
    <text evidence="1">The sequence shown here is derived from an EMBL/GenBank/DDBJ whole genome shotgun (WGS) entry which is preliminary data.</text>
</comment>
<gene>
    <name evidence="1" type="ORF">FYJ58_11450</name>
</gene>
<evidence type="ECO:0008006" key="3">
    <source>
        <dbReference type="Google" id="ProtNLM"/>
    </source>
</evidence>
<protein>
    <recommendedName>
        <fullName evidence="3">AP2/ERF domain-containing protein</fullName>
    </recommendedName>
</protein>
<sequence length="264" mass="30978">MLPGVYTANKKDGTLYFRASITYRNKHISLGSYQTEHEAHEAYMDANKILSDDTFTLEEFLSNHCTKSLPFEKSIILINFRDNKLYFKTPIYIKKRYFLYFLSQSTVFKFAADDLFYYADHKIMKRGGHLFVSDFGMQVNILARYGIKNFAVCGKDYRFVNGDSTDYRYENIEIINKYHGVCQLIEKGLPIYKAKIHINGDFIIGKYRKEVEAAIAYNKAVDILLQKGLVKNFTKNYIVELSHEEYRAIYQEIKISNHILEYEI</sequence>
<dbReference type="AlphaFoldDB" id="A0A6L5Y2Y3"/>